<dbReference type="EC" id="5.2.1.8" evidence="7"/>
<dbReference type="Pfam" id="PF09312">
    <property type="entry name" value="SurA_N"/>
    <property type="match status" value="1"/>
</dbReference>
<dbReference type="PANTHER" id="PTHR47637:SF1">
    <property type="entry name" value="CHAPERONE SURA"/>
    <property type="match status" value="1"/>
</dbReference>
<evidence type="ECO:0000256" key="6">
    <source>
        <dbReference type="ARBA" id="ARBA00023235"/>
    </source>
</evidence>
<dbReference type="GO" id="GO:0030288">
    <property type="term" value="C:outer membrane-bounded periplasmic space"/>
    <property type="evidence" value="ECO:0007669"/>
    <property type="project" value="InterPro"/>
</dbReference>
<dbReference type="Pfam" id="PF00639">
    <property type="entry name" value="Rotamase"/>
    <property type="match status" value="2"/>
</dbReference>
<feature type="signal peptide" evidence="7">
    <location>
        <begin position="1"/>
        <end position="26"/>
    </location>
</feature>
<dbReference type="GO" id="GO:0006457">
    <property type="term" value="P:protein folding"/>
    <property type="evidence" value="ECO:0007669"/>
    <property type="project" value="UniProtKB-UniRule"/>
</dbReference>
<keyword evidence="2 7" id="KW-0677">Repeat</keyword>
<evidence type="ECO:0000259" key="8">
    <source>
        <dbReference type="PROSITE" id="PS50198"/>
    </source>
</evidence>
<dbReference type="Gene3D" id="1.10.4030.10">
    <property type="entry name" value="Porin chaperone SurA, peptide-binding domain"/>
    <property type="match status" value="1"/>
</dbReference>
<dbReference type="InterPro" id="IPR046357">
    <property type="entry name" value="PPIase_dom_sf"/>
</dbReference>
<dbReference type="GO" id="GO:0042277">
    <property type="term" value="F:peptide binding"/>
    <property type="evidence" value="ECO:0007669"/>
    <property type="project" value="InterPro"/>
</dbReference>
<comment type="caution">
    <text evidence="9">The sequence shown here is derived from an EMBL/GenBank/DDBJ whole genome shotgun (WGS) entry which is preliminary data.</text>
</comment>
<comment type="function">
    <text evidence="7">Chaperone involved in the correct folding and assembly of outer membrane proteins. Recognizes specific patterns of aromatic residues and the orientation of their side chains, which are found more frequently in integral outer membrane proteins. May act in both early periplasmic and late outer membrane-associated steps of protein maturation.</text>
</comment>
<comment type="subcellular location">
    <subcellularLocation>
        <location evidence="7">Periplasm</location>
    </subcellularLocation>
    <text evidence="7">Is capable of associating with the outer membrane.</text>
</comment>
<evidence type="ECO:0000256" key="5">
    <source>
        <dbReference type="ARBA" id="ARBA00023186"/>
    </source>
</evidence>
<evidence type="ECO:0000256" key="7">
    <source>
        <dbReference type="HAMAP-Rule" id="MF_01183"/>
    </source>
</evidence>
<evidence type="ECO:0000256" key="1">
    <source>
        <dbReference type="ARBA" id="ARBA00022729"/>
    </source>
</evidence>
<dbReference type="InterPro" id="IPR000297">
    <property type="entry name" value="PPIase_PpiC"/>
</dbReference>
<dbReference type="Proteomes" id="UP000305760">
    <property type="component" value="Unassembled WGS sequence"/>
</dbReference>
<dbReference type="InterPro" id="IPR023034">
    <property type="entry name" value="PPIase_SurA"/>
</dbReference>
<keyword evidence="3 7" id="KW-0574">Periplasm</keyword>
<dbReference type="GO" id="GO:0050821">
    <property type="term" value="P:protein stabilization"/>
    <property type="evidence" value="ECO:0007669"/>
    <property type="project" value="InterPro"/>
</dbReference>
<evidence type="ECO:0000313" key="10">
    <source>
        <dbReference type="Proteomes" id="UP000305760"/>
    </source>
</evidence>
<comment type="domain">
    <text evidence="7">The PPIase activity resides only in the second parvulin domain. The N-terminal region and the C-terminal tail are necessary and sufficient for the chaperone activity of SurA. The PPIase activity is dispensable for SurA to function as a chaperone. The N-terminal region and the C-terminal tail are also required for porin recognition.</text>
</comment>
<dbReference type="EMBL" id="SMDR01000001">
    <property type="protein sequence ID" value="TNJ35307.1"/>
    <property type="molecule type" value="Genomic_DNA"/>
</dbReference>
<dbReference type="GO" id="GO:0003755">
    <property type="term" value="F:peptidyl-prolyl cis-trans isomerase activity"/>
    <property type="evidence" value="ECO:0007669"/>
    <property type="project" value="UniProtKB-UniRule"/>
</dbReference>
<evidence type="ECO:0000256" key="2">
    <source>
        <dbReference type="ARBA" id="ARBA00022737"/>
    </source>
</evidence>
<dbReference type="PANTHER" id="PTHR47637">
    <property type="entry name" value="CHAPERONE SURA"/>
    <property type="match status" value="1"/>
</dbReference>
<keyword evidence="6 7" id="KW-0413">Isomerase</keyword>
<evidence type="ECO:0000313" key="9">
    <source>
        <dbReference type="EMBL" id="TNJ35307.1"/>
    </source>
</evidence>
<dbReference type="SUPFAM" id="SSF109998">
    <property type="entry name" value="Triger factor/SurA peptide-binding domain-like"/>
    <property type="match status" value="1"/>
</dbReference>
<dbReference type="Gene3D" id="3.10.50.40">
    <property type="match status" value="2"/>
</dbReference>
<evidence type="ECO:0000256" key="4">
    <source>
        <dbReference type="ARBA" id="ARBA00023110"/>
    </source>
</evidence>
<gene>
    <name evidence="7" type="primary">surA</name>
    <name evidence="9" type="ORF">E1B00_06010</name>
</gene>
<dbReference type="SUPFAM" id="SSF54534">
    <property type="entry name" value="FKBP-like"/>
    <property type="match status" value="2"/>
</dbReference>
<feature type="domain" description="PpiC" evidence="8">
    <location>
        <begin position="286"/>
        <end position="385"/>
    </location>
</feature>
<reference evidence="9 10" key="1">
    <citation type="submission" date="2019-03" db="EMBL/GenBank/DDBJ databases">
        <title>Arenimonas daejeonensis sp. nov., isolated from compost.</title>
        <authorList>
            <person name="Jeon C.O."/>
        </authorList>
    </citation>
    <scope>NUCLEOTIDE SEQUENCE [LARGE SCALE GENOMIC DNA]</scope>
    <source>
        <strain evidence="9 10">R29</strain>
    </source>
</reference>
<organism evidence="9 10">
    <name type="scientific">Arenimonas terrae</name>
    <dbReference type="NCBI Taxonomy" id="2546226"/>
    <lineage>
        <taxon>Bacteria</taxon>
        <taxon>Pseudomonadati</taxon>
        <taxon>Pseudomonadota</taxon>
        <taxon>Gammaproteobacteria</taxon>
        <taxon>Lysobacterales</taxon>
        <taxon>Lysobacteraceae</taxon>
        <taxon>Arenimonas</taxon>
    </lineage>
</organism>
<keyword evidence="10" id="KW-1185">Reference proteome</keyword>
<dbReference type="HAMAP" id="MF_01183">
    <property type="entry name" value="Chaperone_SurA"/>
    <property type="match status" value="1"/>
</dbReference>
<dbReference type="PROSITE" id="PS50198">
    <property type="entry name" value="PPIC_PPIASE_2"/>
    <property type="match status" value="2"/>
</dbReference>
<keyword evidence="4 7" id="KW-0697">Rotamase</keyword>
<proteinExistence type="inferred from homology"/>
<comment type="catalytic activity">
    <reaction evidence="7">
        <text>[protein]-peptidylproline (omega=180) = [protein]-peptidylproline (omega=0)</text>
        <dbReference type="Rhea" id="RHEA:16237"/>
        <dbReference type="Rhea" id="RHEA-COMP:10747"/>
        <dbReference type="Rhea" id="RHEA-COMP:10748"/>
        <dbReference type="ChEBI" id="CHEBI:83833"/>
        <dbReference type="ChEBI" id="CHEBI:83834"/>
        <dbReference type="EC" id="5.2.1.8"/>
    </reaction>
</comment>
<dbReference type="InterPro" id="IPR027304">
    <property type="entry name" value="Trigger_fact/SurA_dom_sf"/>
</dbReference>
<accession>A0A5C4RX88</accession>
<evidence type="ECO:0000256" key="3">
    <source>
        <dbReference type="ARBA" id="ARBA00022764"/>
    </source>
</evidence>
<dbReference type="AlphaFoldDB" id="A0A5C4RX88"/>
<dbReference type="GO" id="GO:0043165">
    <property type="term" value="P:Gram-negative-bacterium-type cell outer membrane assembly"/>
    <property type="evidence" value="ECO:0007669"/>
    <property type="project" value="InterPro"/>
</dbReference>
<feature type="domain" description="PpiC" evidence="8">
    <location>
        <begin position="175"/>
        <end position="277"/>
    </location>
</feature>
<sequence precursor="true">MKNAIHTALAGLLVLCFAAAPAPAPAQATTALDGIAAVVDEDVILRSELDRAVQNIIAQYANQPGQLPPRDVLERQVLDRLVLMRLQLARASDTGIRISDAELGQAIESVASRNRMTQDQLRQRLAADGIGYEEFRSSLREEMLIERLRQRYIQSRVQVSETEVDQLLAQRAIGGPEVRLANIVVALPDGATPEQVATAQRKIEGIRDVVNRGELDFSAAAIRYSDAQNALDGGDIGWRGYDAIPPAFVGLIQGMKPGDISQPIRGPNGYQLIKLVETREAGQQTLTEYNAQGLMVRVTPTVPVEVARQKIQALRDRIVAGEDFATIARAESDDSISRASGGDMGWFAINAWGTAIGNQVQMLADGELSQPFQSEVGWHIVRRIASRTQDVTEKNRRNQAREIIGQRKAEEEFERFLRQLRSEAYVESRLEAPAAPAASS</sequence>
<feature type="chain" id="PRO_5023493257" description="Chaperone SurA" evidence="7">
    <location>
        <begin position="27"/>
        <end position="440"/>
    </location>
</feature>
<dbReference type="InterPro" id="IPR015391">
    <property type="entry name" value="SurA_N"/>
</dbReference>
<dbReference type="InterPro" id="IPR050280">
    <property type="entry name" value="OMP_Chaperone_SurA"/>
</dbReference>
<protein>
    <recommendedName>
        <fullName evidence="7">Chaperone SurA</fullName>
    </recommendedName>
    <alternativeName>
        <fullName evidence="7">Peptidyl-prolyl cis-trans isomerase SurA</fullName>
        <shortName evidence="7">PPIase SurA</shortName>
        <ecNumber evidence="7">5.2.1.8</ecNumber>
    </alternativeName>
    <alternativeName>
        <fullName evidence="7">Rotamase SurA</fullName>
    </alternativeName>
</protein>
<dbReference type="GO" id="GO:0051082">
    <property type="term" value="F:unfolded protein binding"/>
    <property type="evidence" value="ECO:0007669"/>
    <property type="project" value="UniProtKB-UniRule"/>
</dbReference>
<keyword evidence="1 7" id="KW-0732">Signal</keyword>
<keyword evidence="5 7" id="KW-0143">Chaperone</keyword>
<dbReference type="OrthoDB" id="14196at2"/>
<name>A0A5C4RX88_9GAMM</name>